<dbReference type="Pfam" id="PF11738">
    <property type="entry name" value="DUF3298"/>
    <property type="match status" value="1"/>
</dbReference>
<dbReference type="AlphaFoldDB" id="A0A856HZF2"/>
<gene>
    <name evidence="4" type="ORF">EIO64_08000</name>
</gene>
<evidence type="ECO:0000256" key="2">
    <source>
        <dbReference type="SAM" id="SignalP"/>
    </source>
</evidence>
<evidence type="ECO:0000313" key="4">
    <source>
        <dbReference type="EMBL" id="QCI59170.2"/>
    </source>
</evidence>
<accession>A0A856HZF2</accession>
<dbReference type="RefSeq" id="WP_158629740.1">
    <property type="nucleotide sequence ID" value="NZ_CP034413.3"/>
</dbReference>
<evidence type="ECO:0000256" key="1">
    <source>
        <dbReference type="SAM" id="MobiDB-lite"/>
    </source>
</evidence>
<dbReference type="EMBL" id="CP034413">
    <property type="protein sequence ID" value="QCI59170.2"/>
    <property type="molecule type" value="Genomic_DNA"/>
</dbReference>
<dbReference type="InterPro" id="IPR021729">
    <property type="entry name" value="DUF3298"/>
</dbReference>
<evidence type="ECO:0000313" key="5">
    <source>
        <dbReference type="Proteomes" id="UP000298642"/>
    </source>
</evidence>
<proteinExistence type="predicted"/>
<protein>
    <submittedName>
        <fullName evidence="4">RsiV family protein</fullName>
    </submittedName>
</protein>
<sequence length="148" mass="16406">MKKNRMQISTLLTLLLCMLLLTACGASAAESEGTDPETPPQESAAAPETEEPSAQQEDVTLEELLGEDYVNYLTETITMQMANRMDKDPEVRYFPIEDNTPLSDYVTIGGTTKFEVDEEGNPVIYFPAGTVTDEANGEQSFRIPKLYQ</sequence>
<feature type="signal peptide" evidence="2">
    <location>
        <begin position="1"/>
        <end position="28"/>
    </location>
</feature>
<dbReference type="InterPro" id="IPR037126">
    <property type="entry name" value="PdaC/RsiV-like_sf"/>
</dbReference>
<feature type="region of interest" description="Disordered" evidence="1">
    <location>
        <begin position="29"/>
        <end position="58"/>
    </location>
</feature>
<keyword evidence="5" id="KW-1185">Reference proteome</keyword>
<feature type="compositionally biased region" description="Low complexity" evidence="1">
    <location>
        <begin position="40"/>
        <end position="57"/>
    </location>
</feature>
<dbReference type="GeneID" id="89523016"/>
<dbReference type="KEGG" id="obj:EIO64_08000"/>
<dbReference type="PROSITE" id="PS51257">
    <property type="entry name" value="PROKAR_LIPOPROTEIN"/>
    <property type="match status" value="1"/>
</dbReference>
<name>A0A856HZF2_9FIRM</name>
<feature type="domain" description="DUF3298" evidence="3">
    <location>
        <begin position="66"/>
        <end position="144"/>
    </location>
</feature>
<organism evidence="4 5">
    <name type="scientific">Dysosmobacter welbionis</name>
    <dbReference type="NCBI Taxonomy" id="2093857"/>
    <lineage>
        <taxon>Bacteria</taxon>
        <taxon>Bacillati</taxon>
        <taxon>Bacillota</taxon>
        <taxon>Clostridia</taxon>
        <taxon>Eubacteriales</taxon>
        <taxon>Oscillospiraceae</taxon>
        <taxon>Dysosmobacter</taxon>
    </lineage>
</organism>
<evidence type="ECO:0000259" key="3">
    <source>
        <dbReference type="Pfam" id="PF11738"/>
    </source>
</evidence>
<dbReference type="Gene3D" id="3.90.640.20">
    <property type="entry name" value="Heat-shock cognate protein, ATPase"/>
    <property type="match status" value="1"/>
</dbReference>
<reference evidence="5" key="1">
    <citation type="submission" date="2018-12" db="EMBL/GenBank/DDBJ databases">
        <title>Dusodibacter welbiota gen. nov., sp. nov., isolated from human faeces and emended description of the Oscillibacter genus.</title>
        <authorList>
            <person name="Le Roy T."/>
            <person name="Van der Smissen P."/>
            <person name="Delzenne N."/>
            <person name="Muccioli G."/>
            <person name="Collet J.F."/>
            <person name="Cani P.D."/>
        </authorList>
    </citation>
    <scope>NUCLEOTIDE SEQUENCE [LARGE SCALE GENOMIC DNA]</scope>
    <source>
        <strain evidence="5">J115</strain>
    </source>
</reference>
<dbReference type="Proteomes" id="UP000298642">
    <property type="component" value="Chromosome"/>
</dbReference>
<feature type="chain" id="PRO_5032374871" evidence="2">
    <location>
        <begin position="29"/>
        <end position="148"/>
    </location>
</feature>
<keyword evidence="2" id="KW-0732">Signal</keyword>